<keyword evidence="7" id="KW-1185">Reference proteome</keyword>
<sequence>MLDQTSLTISQGKAHGSGDASDPTPPTDLPWYLGMEYGEADLLYGADRRLRGGSLPALVEILTQHTSLDTAFNQSFLLTYRAVISSTELIRQLLRRFSLPPPPNLSPEDLTEWSLHKQGIIRLRVFNILRLWVETYCIPEVDAEAMELLHHFALTDLQHWGKDRMDRVKDPMAGAATTSGVRPMILNISQQAPSPILPRNLQGLRIVDIDPLELARQLTLLDAAAFVRISYNDFLSRARSARHRVPSSPSSSPSDQSPPSFAGMGRQLTGMIESTNHLTHFIIAMILAEEEIRWRCTVIKHFILVAEKCRQLNNYNSLMAILAAFSSAPIHRLKRTWEFVTGKAVSTLEGLKKLMNPSRNYAEYLQVLHSVNPPCVPFPGVFMQHLAFIDYGNEDYITDHPGLINVYKMLQRAQVVREIQLFQSVPYALSHVPEIQALLREGLRLRMDETVAFERSTLLEPKERDDEKIARLLQESGFL</sequence>
<evidence type="ECO:0000256" key="1">
    <source>
        <dbReference type="ARBA" id="ARBA00022658"/>
    </source>
</evidence>
<dbReference type="GO" id="GO:0005085">
    <property type="term" value="F:guanyl-nucleotide exchange factor activity"/>
    <property type="evidence" value="ECO:0007669"/>
    <property type="project" value="UniProtKB-KW"/>
</dbReference>
<dbReference type="GO" id="GO:0005886">
    <property type="term" value="C:plasma membrane"/>
    <property type="evidence" value="ECO:0007669"/>
    <property type="project" value="TreeGrafter"/>
</dbReference>
<organism evidence="6 7">
    <name type="scientific">Piptocephalis cylindrospora</name>
    <dbReference type="NCBI Taxonomy" id="1907219"/>
    <lineage>
        <taxon>Eukaryota</taxon>
        <taxon>Fungi</taxon>
        <taxon>Fungi incertae sedis</taxon>
        <taxon>Zoopagomycota</taxon>
        <taxon>Zoopagomycotina</taxon>
        <taxon>Zoopagomycetes</taxon>
        <taxon>Zoopagales</taxon>
        <taxon>Piptocephalidaceae</taxon>
        <taxon>Piptocephalis</taxon>
    </lineage>
</organism>
<dbReference type="PROSITE" id="PS50212">
    <property type="entry name" value="RASGEF_NTER"/>
    <property type="match status" value="1"/>
</dbReference>
<gene>
    <name evidence="6" type="ORF">BJ684DRAFT_7771</name>
</gene>
<dbReference type="AlphaFoldDB" id="A0A4P9Y789"/>
<evidence type="ECO:0000256" key="2">
    <source>
        <dbReference type="PROSITE-ProRule" id="PRU00168"/>
    </source>
</evidence>
<dbReference type="SMART" id="SM00229">
    <property type="entry name" value="RasGEFN"/>
    <property type="match status" value="1"/>
</dbReference>
<protein>
    <submittedName>
        <fullName evidence="6">Ras guanine nucleotide exchange factor domain-containing protein</fullName>
    </submittedName>
</protein>
<dbReference type="GO" id="GO:0007265">
    <property type="term" value="P:Ras protein signal transduction"/>
    <property type="evidence" value="ECO:0007669"/>
    <property type="project" value="TreeGrafter"/>
</dbReference>
<proteinExistence type="predicted"/>
<feature type="domain" description="Ras-GEF" evidence="4">
    <location>
        <begin position="210"/>
        <end position="462"/>
    </location>
</feature>
<dbReference type="Gene3D" id="1.20.870.10">
    <property type="entry name" value="Son of sevenless (SoS) protein Chain: S domain 1"/>
    <property type="match status" value="1"/>
</dbReference>
<evidence type="ECO:0000256" key="3">
    <source>
        <dbReference type="SAM" id="MobiDB-lite"/>
    </source>
</evidence>
<dbReference type="PANTHER" id="PTHR23113:SF368">
    <property type="entry name" value="CELL DIVISION CONTROL PROTEIN 25"/>
    <property type="match status" value="1"/>
</dbReference>
<dbReference type="Proteomes" id="UP000267251">
    <property type="component" value="Unassembled WGS sequence"/>
</dbReference>
<name>A0A4P9Y789_9FUNG</name>
<dbReference type="InterPro" id="IPR001895">
    <property type="entry name" value="RASGEF_cat_dom"/>
</dbReference>
<dbReference type="CDD" id="cd06224">
    <property type="entry name" value="REM"/>
    <property type="match status" value="1"/>
</dbReference>
<dbReference type="Pfam" id="PF00618">
    <property type="entry name" value="RasGEF_N"/>
    <property type="match status" value="1"/>
</dbReference>
<evidence type="ECO:0000313" key="6">
    <source>
        <dbReference type="EMBL" id="RKP14976.1"/>
    </source>
</evidence>
<dbReference type="CDD" id="cd00155">
    <property type="entry name" value="RasGEF"/>
    <property type="match status" value="1"/>
</dbReference>
<dbReference type="InterPro" id="IPR008937">
    <property type="entry name" value="Ras-like_GEF"/>
</dbReference>
<dbReference type="SMART" id="SM00147">
    <property type="entry name" value="RasGEF"/>
    <property type="match status" value="1"/>
</dbReference>
<dbReference type="PANTHER" id="PTHR23113">
    <property type="entry name" value="GUANINE NUCLEOTIDE EXCHANGE FACTOR"/>
    <property type="match status" value="1"/>
</dbReference>
<dbReference type="EMBL" id="KZ987770">
    <property type="protein sequence ID" value="RKP14976.1"/>
    <property type="molecule type" value="Genomic_DNA"/>
</dbReference>
<feature type="region of interest" description="Disordered" evidence="3">
    <location>
        <begin position="242"/>
        <end position="265"/>
    </location>
</feature>
<dbReference type="InterPro" id="IPR000651">
    <property type="entry name" value="Ras-like_Gua-exchang_fac_N"/>
</dbReference>
<dbReference type="PROSITE" id="PS50009">
    <property type="entry name" value="RASGEF_CAT"/>
    <property type="match status" value="1"/>
</dbReference>
<evidence type="ECO:0000259" key="5">
    <source>
        <dbReference type="PROSITE" id="PS50212"/>
    </source>
</evidence>
<feature type="compositionally biased region" description="Polar residues" evidence="3">
    <location>
        <begin position="1"/>
        <end position="11"/>
    </location>
</feature>
<feature type="region of interest" description="Disordered" evidence="3">
    <location>
        <begin position="1"/>
        <end position="25"/>
    </location>
</feature>
<feature type="compositionally biased region" description="Low complexity" evidence="3">
    <location>
        <begin position="246"/>
        <end position="260"/>
    </location>
</feature>
<dbReference type="Pfam" id="PF00617">
    <property type="entry name" value="RasGEF"/>
    <property type="match status" value="1"/>
</dbReference>
<accession>A0A4P9Y789</accession>
<dbReference type="OrthoDB" id="546434at2759"/>
<dbReference type="SUPFAM" id="SSF48366">
    <property type="entry name" value="Ras GEF"/>
    <property type="match status" value="1"/>
</dbReference>
<dbReference type="InterPro" id="IPR036964">
    <property type="entry name" value="RASGEF_cat_dom_sf"/>
</dbReference>
<evidence type="ECO:0000259" key="4">
    <source>
        <dbReference type="PROSITE" id="PS50009"/>
    </source>
</evidence>
<dbReference type="Gene3D" id="1.10.840.10">
    <property type="entry name" value="Ras guanine-nucleotide exchange factors catalytic domain"/>
    <property type="match status" value="1"/>
</dbReference>
<evidence type="ECO:0000313" key="7">
    <source>
        <dbReference type="Proteomes" id="UP000267251"/>
    </source>
</evidence>
<reference evidence="7" key="1">
    <citation type="journal article" date="2018" name="Nat. Microbiol.">
        <title>Leveraging single-cell genomics to expand the fungal tree of life.</title>
        <authorList>
            <person name="Ahrendt S.R."/>
            <person name="Quandt C.A."/>
            <person name="Ciobanu D."/>
            <person name="Clum A."/>
            <person name="Salamov A."/>
            <person name="Andreopoulos B."/>
            <person name="Cheng J.F."/>
            <person name="Woyke T."/>
            <person name="Pelin A."/>
            <person name="Henrissat B."/>
            <person name="Reynolds N.K."/>
            <person name="Benny G.L."/>
            <person name="Smith M.E."/>
            <person name="James T.Y."/>
            <person name="Grigoriev I.V."/>
        </authorList>
    </citation>
    <scope>NUCLEOTIDE SEQUENCE [LARGE SCALE GENOMIC DNA]</scope>
</reference>
<keyword evidence="1 2" id="KW-0344">Guanine-nucleotide releasing factor</keyword>
<dbReference type="InterPro" id="IPR023578">
    <property type="entry name" value="Ras_GEF_dom_sf"/>
</dbReference>
<feature type="domain" description="N-terminal Ras-GEF" evidence="5">
    <location>
        <begin position="46"/>
        <end position="176"/>
    </location>
</feature>